<keyword evidence="5" id="KW-1185">Reference proteome</keyword>
<evidence type="ECO:0000313" key="3">
    <source>
        <dbReference type="EMBL" id="PLR07124.1"/>
    </source>
</evidence>
<dbReference type="OrthoDB" id="7188530at2"/>
<feature type="transmembrane region" description="Helical" evidence="1">
    <location>
        <begin position="87"/>
        <end position="106"/>
    </location>
</feature>
<evidence type="ECO:0000313" key="5">
    <source>
        <dbReference type="Proteomes" id="UP000281192"/>
    </source>
</evidence>
<feature type="transmembrane region" description="Helical" evidence="1">
    <location>
        <begin position="32"/>
        <end position="52"/>
    </location>
</feature>
<dbReference type="EMBL" id="CP026100">
    <property type="protein sequence ID" value="AYV44783.1"/>
    <property type="molecule type" value="Genomic_DNA"/>
</dbReference>
<evidence type="ECO:0000313" key="4">
    <source>
        <dbReference type="Proteomes" id="UP000234483"/>
    </source>
</evidence>
<keyword evidence="1" id="KW-1133">Transmembrane helix</keyword>
<evidence type="ECO:0008006" key="6">
    <source>
        <dbReference type="Google" id="ProtNLM"/>
    </source>
</evidence>
<dbReference type="Proteomes" id="UP000281192">
    <property type="component" value="Chromosome"/>
</dbReference>
<reference evidence="2 5" key="2">
    <citation type="submission" date="2018-01" db="EMBL/GenBank/DDBJ databases">
        <title>Complete genome sequence of Caulobacter flavus RHGG3.</title>
        <authorList>
            <person name="Yang E."/>
        </authorList>
    </citation>
    <scope>NUCLEOTIDE SEQUENCE [LARGE SCALE GENOMIC DNA]</scope>
    <source>
        <strain evidence="2 5">RHGG3</strain>
    </source>
</reference>
<gene>
    <name evidence="2" type="ORF">C1707_00065</name>
    <name evidence="3" type="ORF">CFHF_23180</name>
</gene>
<reference evidence="3 4" key="1">
    <citation type="submission" date="2017-12" db="EMBL/GenBank/DDBJ databases">
        <title>The genome sequence of Caulobacter flavus CGMCC1 15093.</title>
        <authorList>
            <person name="Gao J."/>
            <person name="Mao X."/>
            <person name="Sun J."/>
        </authorList>
    </citation>
    <scope>NUCLEOTIDE SEQUENCE [LARGE SCALE GENOMIC DNA]</scope>
    <source>
        <strain evidence="3 4">CGMCC1 15093</strain>
    </source>
</reference>
<name>A0A2N5CMB1_9CAUL</name>
<dbReference type="Proteomes" id="UP000234483">
    <property type="component" value="Unassembled WGS sequence"/>
</dbReference>
<proteinExistence type="predicted"/>
<protein>
    <recommendedName>
        <fullName evidence="6">DUF2269 domain-containing protein</fullName>
    </recommendedName>
</protein>
<evidence type="ECO:0000313" key="2">
    <source>
        <dbReference type="EMBL" id="AYV44783.1"/>
    </source>
</evidence>
<keyword evidence="1" id="KW-0472">Membrane</keyword>
<organism evidence="3 4">
    <name type="scientific">Caulobacter flavus</name>
    <dbReference type="NCBI Taxonomy" id="1679497"/>
    <lineage>
        <taxon>Bacteria</taxon>
        <taxon>Pseudomonadati</taxon>
        <taxon>Pseudomonadota</taxon>
        <taxon>Alphaproteobacteria</taxon>
        <taxon>Caulobacterales</taxon>
        <taxon>Caulobacteraceae</taxon>
        <taxon>Caulobacter</taxon>
    </lineage>
</organism>
<dbReference type="AlphaFoldDB" id="A0A2N5CMB1"/>
<dbReference type="KEGG" id="cfh:C1707_00065"/>
<dbReference type="EMBL" id="PJRQ01000047">
    <property type="protein sequence ID" value="PLR07124.1"/>
    <property type="molecule type" value="Genomic_DNA"/>
</dbReference>
<evidence type="ECO:0000256" key="1">
    <source>
        <dbReference type="SAM" id="Phobius"/>
    </source>
</evidence>
<feature type="transmembrane region" description="Helical" evidence="1">
    <location>
        <begin position="118"/>
        <end position="136"/>
    </location>
</feature>
<keyword evidence="1" id="KW-0812">Transmembrane</keyword>
<feature type="transmembrane region" description="Helical" evidence="1">
    <location>
        <begin position="148"/>
        <end position="168"/>
    </location>
</feature>
<sequence length="181" mass="19497">MRIVIDKLAVLNPLAKLPDEETATRAARAGAVGSWLTAVGSVFGAAMIFLRFETYVGEMRKQILANAAQQDPAVTQAMLNAIGPTTAWATIIFTLVLGLVYLWLGFVQWRRLTRMIPLLMLLLSAYGLLSTLLAYASNKAATNLTSPAQMTVSMAMLAVAVLCFIAGLRGGFRLHALRKAG</sequence>
<accession>A0A2N5CMB1</accession>